<dbReference type="GO" id="GO:0043590">
    <property type="term" value="C:bacterial nucleoid"/>
    <property type="evidence" value="ECO:0007669"/>
    <property type="project" value="TreeGrafter"/>
</dbReference>
<protein>
    <recommendedName>
        <fullName evidence="3">DNA repair protein RecN</fullName>
    </recommendedName>
    <alternativeName>
        <fullName evidence="8">Recombination protein N</fullName>
    </alternativeName>
</protein>
<comment type="function">
    <text evidence="1">May be involved in recombinational repair of damaged DNA.</text>
</comment>
<keyword evidence="4" id="KW-0547">Nucleotide-binding</keyword>
<dbReference type="PANTHER" id="PTHR11059:SF0">
    <property type="entry name" value="DNA REPAIR PROTEIN RECN"/>
    <property type="match status" value="1"/>
</dbReference>
<gene>
    <name evidence="10" type="ORF">LEP1GSC067_3730</name>
</gene>
<accession>M3F3D5</accession>
<evidence type="ECO:0000256" key="5">
    <source>
        <dbReference type="ARBA" id="ARBA00022763"/>
    </source>
</evidence>
<evidence type="ECO:0000313" key="11">
    <source>
        <dbReference type="Proteomes" id="UP000011754"/>
    </source>
</evidence>
<dbReference type="GO" id="GO:0009432">
    <property type="term" value="P:SOS response"/>
    <property type="evidence" value="ECO:0007669"/>
    <property type="project" value="TreeGrafter"/>
</dbReference>
<organism evidence="10 11">
    <name type="scientific">Leptospira interrogans serovar Lora str. TE 1992</name>
    <dbReference type="NCBI Taxonomy" id="1193028"/>
    <lineage>
        <taxon>Bacteria</taxon>
        <taxon>Pseudomonadati</taxon>
        <taxon>Spirochaetota</taxon>
        <taxon>Spirochaetia</taxon>
        <taxon>Leptospirales</taxon>
        <taxon>Leptospiraceae</taxon>
        <taxon>Leptospira</taxon>
    </lineage>
</organism>
<keyword evidence="6" id="KW-0067">ATP-binding</keyword>
<dbReference type="GO" id="GO:0006310">
    <property type="term" value="P:DNA recombination"/>
    <property type="evidence" value="ECO:0007669"/>
    <property type="project" value="InterPro"/>
</dbReference>
<evidence type="ECO:0000256" key="3">
    <source>
        <dbReference type="ARBA" id="ARBA00021315"/>
    </source>
</evidence>
<keyword evidence="5" id="KW-0227">DNA damage</keyword>
<dbReference type="InterPro" id="IPR027417">
    <property type="entry name" value="P-loop_NTPase"/>
</dbReference>
<evidence type="ECO:0000256" key="8">
    <source>
        <dbReference type="ARBA" id="ARBA00033408"/>
    </source>
</evidence>
<name>M3F3D5_LEPIR</name>
<dbReference type="InterPro" id="IPR038729">
    <property type="entry name" value="Rad50/SbcC_AAA"/>
</dbReference>
<dbReference type="Pfam" id="PF13476">
    <property type="entry name" value="AAA_23"/>
    <property type="match status" value="1"/>
</dbReference>
<dbReference type="SUPFAM" id="SSF52540">
    <property type="entry name" value="P-loop containing nucleoside triphosphate hydrolases"/>
    <property type="match status" value="1"/>
</dbReference>
<sequence length="202" mass="22866">MLKTLNIRDFALIEEACIDFQKGMTVITGETGAGKSLILDAISSLLGGKSSPMEIRTSAPRYVLEGVFDLSKNPAAVEWLKEKGFPFESKELTLHRECGRDGKSRILINQSLASSTTLRGLGELLAEVHNQNDQILLLDRGEQLDIIDLHAGLVPLRNEVKECFLTYRSLKKRLEELRKSEEEKSKRIEFLNFKFGKLEMWI</sequence>
<dbReference type="GO" id="GO:0006302">
    <property type="term" value="P:double-strand break repair"/>
    <property type="evidence" value="ECO:0007669"/>
    <property type="project" value="InterPro"/>
</dbReference>
<evidence type="ECO:0000256" key="1">
    <source>
        <dbReference type="ARBA" id="ARBA00003618"/>
    </source>
</evidence>
<evidence type="ECO:0000256" key="7">
    <source>
        <dbReference type="ARBA" id="ARBA00023204"/>
    </source>
</evidence>
<evidence type="ECO:0000256" key="4">
    <source>
        <dbReference type="ARBA" id="ARBA00022741"/>
    </source>
</evidence>
<evidence type="ECO:0000256" key="6">
    <source>
        <dbReference type="ARBA" id="ARBA00022840"/>
    </source>
</evidence>
<feature type="domain" description="Rad50/SbcC-type AAA" evidence="9">
    <location>
        <begin position="5"/>
        <end position="191"/>
    </location>
</feature>
<keyword evidence="7" id="KW-0234">DNA repair</keyword>
<dbReference type="FunFam" id="3.40.50.300:FF:000319">
    <property type="entry name" value="DNA repair protein RecN"/>
    <property type="match status" value="1"/>
</dbReference>
<dbReference type="InterPro" id="IPR004604">
    <property type="entry name" value="DNA_recomb/repair_RecN"/>
</dbReference>
<comment type="similarity">
    <text evidence="2">Belongs to the RecN family.</text>
</comment>
<dbReference type="EMBL" id="AKWW02000012">
    <property type="protein sequence ID" value="EMF44576.1"/>
    <property type="molecule type" value="Genomic_DNA"/>
</dbReference>
<comment type="caution">
    <text evidence="10">The sequence shown here is derived from an EMBL/GenBank/DDBJ whole genome shotgun (WGS) entry which is preliminary data.</text>
</comment>
<proteinExistence type="inferred from homology"/>
<evidence type="ECO:0000313" key="10">
    <source>
        <dbReference type="EMBL" id="EMF44576.1"/>
    </source>
</evidence>
<dbReference type="GO" id="GO:0016887">
    <property type="term" value="F:ATP hydrolysis activity"/>
    <property type="evidence" value="ECO:0007669"/>
    <property type="project" value="InterPro"/>
</dbReference>
<dbReference type="Gene3D" id="3.40.50.300">
    <property type="entry name" value="P-loop containing nucleotide triphosphate hydrolases"/>
    <property type="match status" value="1"/>
</dbReference>
<reference evidence="10 11" key="1">
    <citation type="submission" date="2013-01" db="EMBL/GenBank/DDBJ databases">
        <authorList>
            <person name="Harkins D.M."/>
            <person name="Durkin A.S."/>
            <person name="Brinkac L.M."/>
            <person name="Haft D.H."/>
            <person name="Selengut J.D."/>
            <person name="Sanka R."/>
            <person name="DePew J."/>
            <person name="Purushe J."/>
            <person name="Hartskeerl R.A."/>
            <person name="Ahmed A."/>
            <person name="van der Linden H."/>
            <person name="Goris M.G.A."/>
            <person name="Vinetz J.M."/>
            <person name="Sutton G.G."/>
            <person name="Nierman W.C."/>
            <person name="Fouts D.E."/>
        </authorList>
    </citation>
    <scope>NUCLEOTIDE SEQUENCE [LARGE SCALE GENOMIC DNA]</scope>
    <source>
        <strain evidence="10 11">TE 1992</strain>
    </source>
</reference>
<dbReference type="PANTHER" id="PTHR11059">
    <property type="entry name" value="DNA REPAIR PROTEIN RECN"/>
    <property type="match status" value="1"/>
</dbReference>
<evidence type="ECO:0000259" key="9">
    <source>
        <dbReference type="Pfam" id="PF13476"/>
    </source>
</evidence>
<dbReference type="AlphaFoldDB" id="M3F3D5"/>
<evidence type="ECO:0000256" key="2">
    <source>
        <dbReference type="ARBA" id="ARBA00009441"/>
    </source>
</evidence>
<dbReference type="GO" id="GO:0005524">
    <property type="term" value="F:ATP binding"/>
    <property type="evidence" value="ECO:0007669"/>
    <property type="project" value="UniProtKB-KW"/>
</dbReference>
<dbReference type="Proteomes" id="UP000011754">
    <property type="component" value="Unassembled WGS sequence"/>
</dbReference>
<dbReference type="CDD" id="cd03241">
    <property type="entry name" value="ABC_RecN"/>
    <property type="match status" value="1"/>
</dbReference>